<accession>A0A218XDD9</accession>
<gene>
    <name evidence="1" type="ORF">CDL15_Pgr014197</name>
</gene>
<reference evidence="2" key="1">
    <citation type="journal article" date="2017" name="Plant J.">
        <title>The pomegranate (Punica granatum L.) genome and the genomics of punicalagin biosynthesis.</title>
        <authorList>
            <person name="Qin G."/>
            <person name="Xu C."/>
            <person name="Ming R."/>
            <person name="Tang H."/>
            <person name="Guyot R."/>
            <person name="Kramer E.M."/>
            <person name="Hu Y."/>
            <person name="Yi X."/>
            <person name="Qi Y."/>
            <person name="Xu X."/>
            <person name="Gao Z."/>
            <person name="Pan H."/>
            <person name="Jian J."/>
            <person name="Tian Y."/>
            <person name="Yue Z."/>
            <person name="Xu Y."/>
        </authorList>
    </citation>
    <scope>NUCLEOTIDE SEQUENCE [LARGE SCALE GENOMIC DNA]</scope>
    <source>
        <strain evidence="2">cv. Dabenzi</strain>
    </source>
</reference>
<evidence type="ECO:0000313" key="2">
    <source>
        <dbReference type="Proteomes" id="UP000197138"/>
    </source>
</evidence>
<comment type="caution">
    <text evidence="1">The sequence shown here is derived from an EMBL/GenBank/DDBJ whole genome shotgun (WGS) entry which is preliminary data.</text>
</comment>
<proteinExistence type="predicted"/>
<protein>
    <submittedName>
        <fullName evidence="1">Uncharacterized protein</fullName>
    </submittedName>
</protein>
<dbReference type="EMBL" id="MTKT01001985">
    <property type="protein sequence ID" value="OWM82709.1"/>
    <property type="molecule type" value="Genomic_DNA"/>
</dbReference>
<name>A0A218XDD9_PUNGR</name>
<dbReference type="AlphaFoldDB" id="A0A218XDD9"/>
<sequence length="88" mass="9254">MARLREANCGFGRFKGAAENIKGLGRGNSQVECGERKGKLMGSDGEVIGSDRCKKEFEICGGGSFLKLGAVGLGVKPRLIVAKPRLGD</sequence>
<dbReference type="Proteomes" id="UP000197138">
    <property type="component" value="Unassembled WGS sequence"/>
</dbReference>
<evidence type="ECO:0000313" key="1">
    <source>
        <dbReference type="EMBL" id="OWM82709.1"/>
    </source>
</evidence>
<organism evidence="1 2">
    <name type="scientific">Punica granatum</name>
    <name type="common">Pomegranate</name>
    <dbReference type="NCBI Taxonomy" id="22663"/>
    <lineage>
        <taxon>Eukaryota</taxon>
        <taxon>Viridiplantae</taxon>
        <taxon>Streptophyta</taxon>
        <taxon>Embryophyta</taxon>
        <taxon>Tracheophyta</taxon>
        <taxon>Spermatophyta</taxon>
        <taxon>Magnoliopsida</taxon>
        <taxon>eudicotyledons</taxon>
        <taxon>Gunneridae</taxon>
        <taxon>Pentapetalae</taxon>
        <taxon>rosids</taxon>
        <taxon>malvids</taxon>
        <taxon>Myrtales</taxon>
        <taxon>Lythraceae</taxon>
        <taxon>Punica</taxon>
    </lineage>
</organism>